<accession>A0A7J7KYD1</accession>
<proteinExistence type="predicted"/>
<protein>
    <submittedName>
        <fullName evidence="1">Uncharacterized protein</fullName>
    </submittedName>
</protein>
<organism evidence="1 2">
    <name type="scientific">Kingdonia uniflora</name>
    <dbReference type="NCBI Taxonomy" id="39325"/>
    <lineage>
        <taxon>Eukaryota</taxon>
        <taxon>Viridiplantae</taxon>
        <taxon>Streptophyta</taxon>
        <taxon>Embryophyta</taxon>
        <taxon>Tracheophyta</taxon>
        <taxon>Spermatophyta</taxon>
        <taxon>Magnoliopsida</taxon>
        <taxon>Ranunculales</taxon>
        <taxon>Circaeasteraceae</taxon>
        <taxon>Kingdonia</taxon>
    </lineage>
</organism>
<dbReference type="Proteomes" id="UP000541444">
    <property type="component" value="Unassembled WGS sequence"/>
</dbReference>
<name>A0A7J7KYD1_9MAGN</name>
<dbReference type="EMBL" id="JACGCM010002788">
    <property type="protein sequence ID" value="KAF6135376.1"/>
    <property type="molecule type" value="Genomic_DNA"/>
</dbReference>
<gene>
    <name evidence="1" type="ORF">GIB67_027250</name>
</gene>
<evidence type="ECO:0000313" key="1">
    <source>
        <dbReference type="EMBL" id="KAF6135376.1"/>
    </source>
</evidence>
<dbReference type="AlphaFoldDB" id="A0A7J7KYD1"/>
<keyword evidence="2" id="KW-1185">Reference proteome</keyword>
<sequence length="57" mass="6472">MSSVLSMLMSEIVTLPTPKEHVFTQTKISSDPDFGNKLIALVSQEWCFYIAIIHILF</sequence>
<reference evidence="1 2" key="1">
    <citation type="journal article" date="2020" name="IScience">
        <title>Genome Sequencing of the Endangered Kingdonia uniflora (Circaeasteraceae, Ranunculales) Reveals Potential Mechanisms of Evolutionary Specialization.</title>
        <authorList>
            <person name="Sun Y."/>
            <person name="Deng T."/>
            <person name="Zhang A."/>
            <person name="Moore M.J."/>
            <person name="Landis J.B."/>
            <person name="Lin N."/>
            <person name="Zhang H."/>
            <person name="Zhang X."/>
            <person name="Huang J."/>
            <person name="Zhang X."/>
            <person name="Sun H."/>
            <person name="Wang H."/>
        </authorList>
    </citation>
    <scope>NUCLEOTIDE SEQUENCE [LARGE SCALE GENOMIC DNA]</scope>
    <source>
        <strain evidence="1">TB1705</strain>
        <tissue evidence="1">Leaf</tissue>
    </source>
</reference>
<evidence type="ECO:0000313" key="2">
    <source>
        <dbReference type="Proteomes" id="UP000541444"/>
    </source>
</evidence>
<comment type="caution">
    <text evidence="1">The sequence shown here is derived from an EMBL/GenBank/DDBJ whole genome shotgun (WGS) entry which is preliminary data.</text>
</comment>